<dbReference type="RefSeq" id="WP_167196319.1">
    <property type="nucleotide sequence ID" value="NZ_JAAORB010000015.1"/>
</dbReference>
<dbReference type="GO" id="GO:0019634">
    <property type="term" value="P:organic phosphonate metabolic process"/>
    <property type="evidence" value="ECO:0007669"/>
    <property type="project" value="UniProtKB-UniRule"/>
</dbReference>
<evidence type="ECO:0000256" key="3">
    <source>
        <dbReference type="ARBA" id="ARBA00022679"/>
    </source>
</evidence>
<sequence length="201" mass="20976">MTAPRDDTQAARPGTGRLIAVVGPSGVGKDSVMQALAHAAPGVQPVRRAITRPPGQSGEDYEALSLDQFQARAANGGFCLHWQAHGLHYGIPAAVLDDVQHGAQRMANLSRGVLTQAAQLFPGFVVLNITAAPATLAQRLQARGRETPTDIESRLARASAQLDPSLPVHHIENDGPLAATVASALQSLGLAQHDAPTEGQT</sequence>
<comment type="catalytic activity">
    <reaction evidence="1 6">
        <text>alpha-D-ribose 1,5-bisphosphate + ATP = 5-phospho-alpha-D-ribose 1-diphosphate + ADP</text>
        <dbReference type="Rhea" id="RHEA:20109"/>
        <dbReference type="ChEBI" id="CHEBI:30616"/>
        <dbReference type="ChEBI" id="CHEBI:58017"/>
        <dbReference type="ChEBI" id="CHEBI:68688"/>
        <dbReference type="ChEBI" id="CHEBI:456216"/>
        <dbReference type="EC" id="2.7.4.23"/>
    </reaction>
</comment>
<keyword evidence="4 6" id="KW-0547">Nucleotide-binding</keyword>
<dbReference type="NCBIfam" id="TIGR02322">
    <property type="entry name" value="phosphon_PhnN"/>
    <property type="match status" value="1"/>
</dbReference>
<feature type="binding site" evidence="6">
    <location>
        <begin position="23"/>
        <end position="30"/>
    </location>
    <ligand>
        <name>ATP</name>
        <dbReference type="ChEBI" id="CHEBI:30616"/>
    </ligand>
</feature>
<evidence type="ECO:0000256" key="5">
    <source>
        <dbReference type="ARBA" id="ARBA00022840"/>
    </source>
</evidence>
<dbReference type="GO" id="GO:0006015">
    <property type="term" value="P:5-phosphoribose 1-diphosphate biosynthetic process"/>
    <property type="evidence" value="ECO:0007669"/>
    <property type="project" value="UniProtKB-UniRule"/>
</dbReference>
<evidence type="ECO:0000256" key="1">
    <source>
        <dbReference type="ARBA" id="ARBA00000373"/>
    </source>
</evidence>
<dbReference type="SUPFAM" id="SSF52540">
    <property type="entry name" value="P-loop containing nucleoside triphosphate hydrolases"/>
    <property type="match status" value="1"/>
</dbReference>
<name>A0A967BE91_9RHOB</name>
<evidence type="ECO:0000259" key="7">
    <source>
        <dbReference type="Pfam" id="PF00625"/>
    </source>
</evidence>
<dbReference type="AlphaFoldDB" id="A0A967BE91"/>
<dbReference type="HAMAP" id="MF_00836">
    <property type="entry name" value="PhnN"/>
    <property type="match status" value="1"/>
</dbReference>
<dbReference type="GO" id="GO:0005524">
    <property type="term" value="F:ATP binding"/>
    <property type="evidence" value="ECO:0007669"/>
    <property type="project" value="UniProtKB-KW"/>
</dbReference>
<protein>
    <recommendedName>
        <fullName evidence="6">Ribose 1,5-bisphosphate phosphokinase PhnN</fullName>
        <ecNumber evidence="6">2.7.4.23</ecNumber>
    </recommendedName>
    <alternativeName>
        <fullName evidence="6">Ribose 1,5-bisphosphokinase</fullName>
    </alternativeName>
</protein>
<dbReference type="GO" id="GO:0033863">
    <property type="term" value="F:ribose 1,5-bisphosphate phosphokinase activity"/>
    <property type="evidence" value="ECO:0007669"/>
    <property type="project" value="UniProtKB-UniRule"/>
</dbReference>
<dbReference type="Pfam" id="PF00625">
    <property type="entry name" value="Guanylate_kin"/>
    <property type="match status" value="1"/>
</dbReference>
<comment type="pathway">
    <text evidence="2 6">Metabolic intermediate biosynthesis; 5-phospho-alpha-D-ribose 1-diphosphate biosynthesis; 5-phospho-alpha-D-ribose 1-diphosphate from D-ribose 5-phosphate (route II): step 3/3.</text>
</comment>
<keyword evidence="5 6" id="KW-0067">ATP-binding</keyword>
<evidence type="ECO:0000313" key="8">
    <source>
        <dbReference type="EMBL" id="NHQ74669.1"/>
    </source>
</evidence>
<dbReference type="GO" id="GO:0005829">
    <property type="term" value="C:cytosol"/>
    <property type="evidence" value="ECO:0007669"/>
    <property type="project" value="TreeGrafter"/>
</dbReference>
<evidence type="ECO:0000256" key="6">
    <source>
        <dbReference type="HAMAP-Rule" id="MF_00836"/>
    </source>
</evidence>
<dbReference type="EMBL" id="JAAORB010000015">
    <property type="protein sequence ID" value="NHQ74669.1"/>
    <property type="molecule type" value="Genomic_DNA"/>
</dbReference>
<feature type="domain" description="Guanylate kinase/L-type calcium channel beta subunit" evidence="7">
    <location>
        <begin position="16"/>
        <end position="162"/>
    </location>
</feature>
<dbReference type="Gene3D" id="3.40.50.300">
    <property type="entry name" value="P-loop containing nucleotide triphosphate hydrolases"/>
    <property type="match status" value="1"/>
</dbReference>
<accession>A0A967BE91</accession>
<dbReference type="InterPro" id="IPR012699">
    <property type="entry name" value="PhnN"/>
</dbReference>
<comment type="caution">
    <text evidence="8">The sequence shown here is derived from an EMBL/GenBank/DDBJ whole genome shotgun (WGS) entry which is preliminary data.</text>
</comment>
<dbReference type="Proteomes" id="UP000639775">
    <property type="component" value="Unassembled WGS sequence"/>
</dbReference>
<dbReference type="PANTHER" id="PTHR23117">
    <property type="entry name" value="GUANYLATE KINASE-RELATED"/>
    <property type="match status" value="1"/>
</dbReference>
<comment type="similarity">
    <text evidence="6">Belongs to the ribose 1,5-bisphosphokinase family.</text>
</comment>
<gene>
    <name evidence="6 8" type="primary">phnN</name>
    <name evidence="8" type="ORF">HAT86_09355</name>
</gene>
<dbReference type="InterPro" id="IPR008145">
    <property type="entry name" value="GK/Ca_channel_bsu"/>
</dbReference>
<evidence type="ECO:0000256" key="2">
    <source>
        <dbReference type="ARBA" id="ARBA00005069"/>
    </source>
</evidence>
<keyword evidence="9" id="KW-1185">Reference proteome</keyword>
<reference evidence="8" key="1">
    <citation type="submission" date="2020-03" db="EMBL/GenBank/DDBJ databases">
        <title>Roseovarius gahaiensis sp. nov., isolated from Gahai Saline Lake, China.</title>
        <authorList>
            <person name="Sun X."/>
        </authorList>
    </citation>
    <scope>NUCLEOTIDE SEQUENCE</scope>
    <source>
        <strain evidence="8">GH877</strain>
    </source>
</reference>
<dbReference type="InterPro" id="IPR027417">
    <property type="entry name" value="P-loop_NTPase"/>
</dbReference>
<proteinExistence type="inferred from homology"/>
<organism evidence="8 9">
    <name type="scientific">Roseovarius gahaiensis</name>
    <dbReference type="NCBI Taxonomy" id="2716691"/>
    <lineage>
        <taxon>Bacteria</taxon>
        <taxon>Pseudomonadati</taxon>
        <taxon>Pseudomonadota</taxon>
        <taxon>Alphaproteobacteria</taxon>
        <taxon>Rhodobacterales</taxon>
        <taxon>Roseobacteraceae</taxon>
        <taxon>Roseovarius</taxon>
    </lineage>
</organism>
<dbReference type="PANTHER" id="PTHR23117:SF8">
    <property type="entry name" value="RIBOSE 1,5-BISPHOSPHATE PHOSPHOKINASE PHNN"/>
    <property type="match status" value="1"/>
</dbReference>
<evidence type="ECO:0000313" key="9">
    <source>
        <dbReference type="Proteomes" id="UP000639775"/>
    </source>
</evidence>
<dbReference type="EC" id="2.7.4.23" evidence="6"/>
<keyword evidence="3 6" id="KW-0808">Transferase</keyword>
<evidence type="ECO:0000256" key="4">
    <source>
        <dbReference type="ARBA" id="ARBA00022741"/>
    </source>
</evidence>
<comment type="function">
    <text evidence="6">Catalyzes the phosphorylation of ribose 1,5-bisphosphate to 5-phospho-D-ribosyl alpha-1-diphosphate (PRPP).</text>
</comment>